<feature type="compositionally biased region" description="Polar residues" evidence="1">
    <location>
        <begin position="92"/>
        <end position="102"/>
    </location>
</feature>
<organism evidence="2 3">
    <name type="scientific">Pseudozyma flocculosa</name>
    <dbReference type="NCBI Taxonomy" id="84751"/>
    <lineage>
        <taxon>Eukaryota</taxon>
        <taxon>Fungi</taxon>
        <taxon>Dikarya</taxon>
        <taxon>Basidiomycota</taxon>
        <taxon>Ustilaginomycotina</taxon>
        <taxon>Ustilaginomycetes</taxon>
        <taxon>Ustilaginales</taxon>
        <taxon>Ustilaginaceae</taxon>
        <taxon>Pseudozyma</taxon>
    </lineage>
</organism>
<evidence type="ECO:0000256" key="1">
    <source>
        <dbReference type="SAM" id="MobiDB-lite"/>
    </source>
</evidence>
<feature type="compositionally biased region" description="Low complexity" evidence="1">
    <location>
        <begin position="17"/>
        <end position="36"/>
    </location>
</feature>
<evidence type="ECO:0000313" key="3">
    <source>
        <dbReference type="Proteomes" id="UP000323386"/>
    </source>
</evidence>
<feature type="region of interest" description="Disordered" evidence="1">
    <location>
        <begin position="50"/>
        <end position="110"/>
    </location>
</feature>
<dbReference type="AlphaFoldDB" id="A0A5C3ESU2"/>
<proteinExistence type="predicted"/>
<sequence>MGSAFSSPRPWAVLTGSSTCSTSSKAPTSAASPPAKFDYRALAQPTTAIEVERMYGATSPHAAPPPARIKAGPSPDAGDAASKPTLIYETWKTPSGSNSSRPALSEPPPRRAACAMSAGYATCYKCPGKRSTVGKTAIHDARQHDGRGPSARERATDGAGSASVAMAAGQDACTPRQLDRARELKEACAAYVALSEDCRATFRDDLAERCDDWLRLFGSKVSDPPLARASLVNFELSVDIGDISNNFDLFPYGFAARSGDSDRYRQEIDFIFNQHRCYFECIRLHSQSVWHYLNHQMKSVRKRCPTTSTHVALLEAMVAVKVELLYRIKKQASVKLPRNTLEHSSSRYGLQAVAATFAWLVRNYPLEAILEPTRRLLLPIYERAIVDLLDDCRHLEALLGILPDRFACFCCTVCERKEAGRDSRSRTFFSKAGHLLDALAMSVATCPSETARQRRRSYLALACRVVRKKHRDLCRELDMIRTRDPLAYHRVQLRRRGVAAATETGEVIDDVYRVVEPRHFETLFSGDLLGKILFR</sequence>
<feature type="compositionally biased region" description="Basic and acidic residues" evidence="1">
    <location>
        <begin position="139"/>
        <end position="156"/>
    </location>
</feature>
<evidence type="ECO:0000313" key="2">
    <source>
        <dbReference type="EMBL" id="SPO35413.1"/>
    </source>
</evidence>
<dbReference type="EMBL" id="OOIP01000002">
    <property type="protein sequence ID" value="SPO35413.1"/>
    <property type="molecule type" value="Genomic_DNA"/>
</dbReference>
<dbReference type="Proteomes" id="UP000323386">
    <property type="component" value="Unassembled WGS sequence"/>
</dbReference>
<feature type="compositionally biased region" description="Low complexity" evidence="1">
    <location>
        <begin position="158"/>
        <end position="168"/>
    </location>
</feature>
<feature type="region of interest" description="Disordered" evidence="1">
    <location>
        <begin position="139"/>
        <end position="168"/>
    </location>
</feature>
<name>A0A5C3ESU2_9BASI</name>
<gene>
    <name evidence="2" type="ORF">PSFLO_00884</name>
</gene>
<keyword evidence="3" id="KW-1185">Reference proteome</keyword>
<accession>A0A5C3ESU2</accession>
<reference evidence="2 3" key="1">
    <citation type="submission" date="2018-03" db="EMBL/GenBank/DDBJ databases">
        <authorList>
            <person name="Guldener U."/>
        </authorList>
    </citation>
    <scope>NUCLEOTIDE SEQUENCE [LARGE SCALE GENOMIC DNA]</scope>
    <source>
        <strain evidence="2 3">DAOM196992</strain>
    </source>
</reference>
<protein>
    <submittedName>
        <fullName evidence="2">Uncharacterized protein</fullName>
    </submittedName>
</protein>
<feature type="region of interest" description="Disordered" evidence="1">
    <location>
        <begin position="1"/>
        <end position="37"/>
    </location>
</feature>